<evidence type="ECO:0000256" key="1">
    <source>
        <dbReference type="PROSITE-ProRule" id="PRU00169"/>
    </source>
</evidence>
<reference evidence="3" key="1">
    <citation type="submission" date="2021-03" db="EMBL/GenBank/DDBJ databases">
        <title>Sagittula salina sp. nov. strain M10.9X isolated from the marine waste.</title>
        <authorList>
            <person name="Satari L."/>
            <person name="Molina-Menor E."/>
            <person name="Vidal-Verdu A."/>
            <person name="Pascual J."/>
            <person name="Pereto J."/>
            <person name="Porcar M."/>
        </authorList>
    </citation>
    <scope>NUCLEOTIDE SEQUENCE</scope>
    <source>
        <strain evidence="3">M10.9X</strain>
    </source>
</reference>
<name>A0A940S4B9_9RHOB</name>
<dbReference type="SUPFAM" id="SSF52172">
    <property type="entry name" value="CheY-like"/>
    <property type="match status" value="1"/>
</dbReference>
<protein>
    <submittedName>
        <fullName evidence="3">Response regulator</fullName>
    </submittedName>
</protein>
<dbReference type="EMBL" id="JAGISH010000008">
    <property type="protein sequence ID" value="MBP0483710.1"/>
    <property type="molecule type" value="Genomic_DNA"/>
</dbReference>
<dbReference type="CDD" id="cd00156">
    <property type="entry name" value="REC"/>
    <property type="match status" value="1"/>
</dbReference>
<evidence type="ECO:0000313" key="4">
    <source>
        <dbReference type="Proteomes" id="UP000675940"/>
    </source>
</evidence>
<dbReference type="InterPro" id="IPR001789">
    <property type="entry name" value="Sig_transdc_resp-reg_receiver"/>
</dbReference>
<feature type="domain" description="Response regulatory" evidence="2">
    <location>
        <begin position="2"/>
        <end position="117"/>
    </location>
</feature>
<evidence type="ECO:0000313" key="3">
    <source>
        <dbReference type="EMBL" id="MBP0483710.1"/>
    </source>
</evidence>
<feature type="modified residue" description="4-aspartylphosphate" evidence="1">
    <location>
        <position position="51"/>
    </location>
</feature>
<dbReference type="Pfam" id="PF00072">
    <property type="entry name" value="Response_reg"/>
    <property type="match status" value="1"/>
</dbReference>
<dbReference type="AlphaFoldDB" id="A0A940S4B9"/>
<keyword evidence="4" id="KW-1185">Reference proteome</keyword>
<proteinExistence type="predicted"/>
<organism evidence="3 4">
    <name type="scientific">Sagittula salina</name>
    <dbReference type="NCBI Taxonomy" id="2820268"/>
    <lineage>
        <taxon>Bacteria</taxon>
        <taxon>Pseudomonadati</taxon>
        <taxon>Pseudomonadota</taxon>
        <taxon>Alphaproteobacteria</taxon>
        <taxon>Rhodobacterales</taxon>
        <taxon>Roseobacteraceae</taxon>
        <taxon>Sagittula</taxon>
    </lineage>
</organism>
<keyword evidence="1" id="KW-0597">Phosphoprotein</keyword>
<dbReference type="SMART" id="SM00448">
    <property type="entry name" value="REC"/>
    <property type="match status" value="1"/>
</dbReference>
<dbReference type="GO" id="GO:0000160">
    <property type="term" value="P:phosphorelay signal transduction system"/>
    <property type="evidence" value="ECO:0007669"/>
    <property type="project" value="InterPro"/>
</dbReference>
<dbReference type="InterPro" id="IPR011006">
    <property type="entry name" value="CheY-like_superfamily"/>
</dbReference>
<comment type="caution">
    <text evidence="3">The sequence shown here is derived from an EMBL/GenBank/DDBJ whole genome shotgun (WGS) entry which is preliminary data.</text>
</comment>
<gene>
    <name evidence="3" type="ORF">J5474_14600</name>
</gene>
<evidence type="ECO:0000259" key="2">
    <source>
        <dbReference type="PROSITE" id="PS50110"/>
    </source>
</evidence>
<dbReference type="RefSeq" id="WP_209361660.1">
    <property type="nucleotide sequence ID" value="NZ_JAGISH010000008.1"/>
</dbReference>
<accession>A0A940S4B9</accession>
<dbReference type="PROSITE" id="PS50110">
    <property type="entry name" value="RESPONSE_REGULATORY"/>
    <property type="match status" value="1"/>
</dbReference>
<dbReference type="Proteomes" id="UP000675940">
    <property type="component" value="Unassembled WGS sequence"/>
</dbReference>
<dbReference type="Gene3D" id="3.40.50.2300">
    <property type="match status" value="1"/>
</dbReference>
<sequence>MQVLIVESRKPLARLWAAHIRRGGMRVQLATTQAEAITALREDFFDLIILDVELDGGDAFTVSDLAQYRQPRVRVIFITARDFFSDGSIFALCRNTCACMHRATAPDDLAAVAQHYAAAPAA</sequence>